<dbReference type="PANTHER" id="PTHR43201">
    <property type="entry name" value="ACYL-COA SYNTHETASE"/>
    <property type="match status" value="1"/>
</dbReference>
<dbReference type="InterPro" id="IPR000873">
    <property type="entry name" value="AMP-dep_synth/lig_dom"/>
</dbReference>
<dbReference type="EC" id="2.3.1.40" evidence="4"/>
<protein>
    <submittedName>
        <fullName evidence="4">2-acylglycerophosphoethanolamine acyltransferase / Acyl-[acyl-carrier-protein] synthetase</fullName>
        <ecNumber evidence="4">2.3.1.40</ecNumber>
        <ecNumber evidence="4">6.2.1.20</ecNumber>
    </submittedName>
</protein>
<dbReference type="SUPFAM" id="SSF69593">
    <property type="entry name" value="Glycerol-3-phosphate (1)-acyltransferase"/>
    <property type="match status" value="1"/>
</dbReference>
<dbReference type="CDD" id="cd07989">
    <property type="entry name" value="LPLAT_AGPAT-like"/>
    <property type="match status" value="1"/>
</dbReference>
<dbReference type="GO" id="GO:0008779">
    <property type="term" value="F:acyl-[acyl-carrier-protein]-phospholipid O-acyltransferase activity"/>
    <property type="evidence" value="ECO:0007669"/>
    <property type="project" value="UniProtKB-EC"/>
</dbReference>
<dbReference type="InterPro" id="IPR045851">
    <property type="entry name" value="AMP-bd_C_sf"/>
</dbReference>
<evidence type="ECO:0000256" key="2">
    <source>
        <dbReference type="ARBA" id="ARBA00022598"/>
    </source>
</evidence>
<name>A0A3B0VNQ7_9ZZZZ</name>
<dbReference type="PROSITE" id="PS00455">
    <property type="entry name" value="AMP_BINDING"/>
    <property type="match status" value="1"/>
</dbReference>
<dbReference type="EC" id="6.2.1.20" evidence="4"/>
<keyword evidence="2 4" id="KW-0436">Ligase</keyword>
<comment type="similarity">
    <text evidence="1">Belongs to the ATP-dependent AMP-binding enzyme family.</text>
</comment>
<dbReference type="EMBL" id="UOFC01000044">
    <property type="protein sequence ID" value="VAW45155.1"/>
    <property type="molecule type" value="Genomic_DNA"/>
</dbReference>
<dbReference type="Gene3D" id="3.30.300.30">
    <property type="match status" value="1"/>
</dbReference>
<dbReference type="GO" id="GO:0006631">
    <property type="term" value="P:fatty acid metabolic process"/>
    <property type="evidence" value="ECO:0007669"/>
    <property type="project" value="TreeGrafter"/>
</dbReference>
<sequence length="719" mass="80061">MKGLFKFFAKRLFKALYRVEVKGLEHYHAVDQSQQPLLIIANHVSSLDGPLIDLFLPGETCFMVDAGHTKKWHERFILSMTNYFKVDLQSPYAAKHMIKELKKGKQCMIFPEGRITTTGHLMKVYEGTGMVADKTDAMVLPVNISGAVYSKFSYLDGTRFAYIKQFWFPKITLTIRPAEKMKETEGLSGHQKHRVLTQQISGLLRDGLYYSVVRPQTIFAALLQAKSSFREKETCIEDINGQELSLKKLTLASIILGKQLQKILKNEKHVGLMLPNVSGMPASFFALQAYGYIPAMINFTAGIGSIKSACKTAELKTVITSKKFVDLFELESLIEALSQEVRFVYLEDIKENITGLSKISGLLTCPQKLPGYRASSESPAVILFTSGSEGVPKGVMLSHQNINSNIAQICAMITLLPGDTILNALPTFHCFGLTAGMLWPIMRGAKVYLYPSPIHYSVVPEMAYQKNVRLMFGTDTFYSGYARKAHFYDFYSVDILVSGAERLRSETRDLYADKYHKPIFEGYGVTETTPVLSINTPLAYKNGSVGQFVPDIIYRLQPVEGISEGGRLFVKGPNIMLGYLMADNPSVLQSPKEGWHDTGDIVDVDDEGYIWIKGRAKRFAKIGGEMVSLTAVEAYIGAASPEGHHVVIAVPDKRKGERLVLVTDDATLCRSTITNAAKKKELAELMIPKTTILVEKVPVLGTGKTNYPEVQKLVEQNFD</sequence>
<evidence type="ECO:0000256" key="1">
    <source>
        <dbReference type="ARBA" id="ARBA00006432"/>
    </source>
</evidence>
<dbReference type="InterPro" id="IPR002123">
    <property type="entry name" value="Plipid/glycerol_acylTrfase"/>
</dbReference>
<accession>A0A3B0VNQ7</accession>
<dbReference type="SUPFAM" id="SSF56801">
    <property type="entry name" value="Acetyl-CoA synthetase-like"/>
    <property type="match status" value="1"/>
</dbReference>
<organism evidence="4">
    <name type="scientific">hydrothermal vent metagenome</name>
    <dbReference type="NCBI Taxonomy" id="652676"/>
    <lineage>
        <taxon>unclassified sequences</taxon>
        <taxon>metagenomes</taxon>
        <taxon>ecological metagenomes</taxon>
    </lineage>
</organism>
<dbReference type="GO" id="GO:0008922">
    <property type="term" value="F:long-chain fatty acid [acyl-carrier-protein] ligase activity"/>
    <property type="evidence" value="ECO:0007669"/>
    <property type="project" value="UniProtKB-EC"/>
</dbReference>
<dbReference type="InterPro" id="IPR020845">
    <property type="entry name" value="AMP-binding_CS"/>
</dbReference>
<dbReference type="Pfam" id="PF00501">
    <property type="entry name" value="AMP-binding"/>
    <property type="match status" value="1"/>
</dbReference>
<keyword evidence="4" id="KW-0012">Acyltransferase</keyword>
<evidence type="ECO:0000313" key="4">
    <source>
        <dbReference type="EMBL" id="VAW45155.1"/>
    </source>
</evidence>
<proteinExistence type="inferred from homology"/>
<dbReference type="Gene3D" id="3.40.50.12780">
    <property type="entry name" value="N-terminal domain of ligase-like"/>
    <property type="match status" value="1"/>
</dbReference>
<dbReference type="SMART" id="SM00563">
    <property type="entry name" value="PlsC"/>
    <property type="match status" value="1"/>
</dbReference>
<dbReference type="AlphaFoldDB" id="A0A3B0VNQ7"/>
<dbReference type="GO" id="GO:0031956">
    <property type="term" value="F:medium-chain fatty acid-CoA ligase activity"/>
    <property type="evidence" value="ECO:0007669"/>
    <property type="project" value="TreeGrafter"/>
</dbReference>
<dbReference type="PANTHER" id="PTHR43201:SF5">
    <property type="entry name" value="MEDIUM-CHAIN ACYL-COA LIGASE ACSF2, MITOCHONDRIAL"/>
    <property type="match status" value="1"/>
</dbReference>
<reference evidence="4" key="1">
    <citation type="submission" date="2018-06" db="EMBL/GenBank/DDBJ databases">
        <authorList>
            <person name="Zhirakovskaya E."/>
        </authorList>
    </citation>
    <scope>NUCLEOTIDE SEQUENCE</scope>
</reference>
<dbReference type="InterPro" id="IPR042099">
    <property type="entry name" value="ANL_N_sf"/>
</dbReference>
<evidence type="ECO:0000259" key="3">
    <source>
        <dbReference type="SMART" id="SM00563"/>
    </source>
</evidence>
<feature type="domain" description="Phospholipid/glycerol acyltransferase" evidence="3">
    <location>
        <begin position="37"/>
        <end position="147"/>
    </location>
</feature>
<gene>
    <name evidence="4" type="ORF">MNBD_GAMMA03-1403</name>
</gene>
<keyword evidence="4" id="KW-0808">Transferase</keyword>
<dbReference type="Pfam" id="PF01553">
    <property type="entry name" value="Acyltransferase"/>
    <property type="match status" value="1"/>
</dbReference>